<dbReference type="CDD" id="cd21631">
    <property type="entry name" value="RHH_CopG_NikR-like"/>
    <property type="match status" value="1"/>
</dbReference>
<protein>
    <submittedName>
        <fullName evidence="2">Ribbon-helix-helix protein, CopG family</fullName>
    </submittedName>
</protein>
<name>A0A7C2E3S3_9THEO</name>
<comment type="caution">
    <text evidence="2">The sequence shown here is derived from an EMBL/GenBank/DDBJ whole genome shotgun (WGS) entry which is preliminary data.</text>
</comment>
<feature type="compositionally biased region" description="Basic and acidic residues" evidence="1">
    <location>
        <begin position="76"/>
        <end position="85"/>
    </location>
</feature>
<dbReference type="AlphaFoldDB" id="A0A7C2E3S3"/>
<gene>
    <name evidence="2" type="ORF">ENQ34_04080</name>
</gene>
<dbReference type="EMBL" id="DSMU01000257">
    <property type="protein sequence ID" value="HEL65845.1"/>
    <property type="molecule type" value="Genomic_DNA"/>
</dbReference>
<proteinExistence type="predicted"/>
<evidence type="ECO:0000256" key="1">
    <source>
        <dbReference type="SAM" id="MobiDB-lite"/>
    </source>
</evidence>
<organism evidence="2">
    <name type="scientific">Ammonifex degensii</name>
    <dbReference type="NCBI Taxonomy" id="42838"/>
    <lineage>
        <taxon>Bacteria</taxon>
        <taxon>Bacillati</taxon>
        <taxon>Bacillota</taxon>
        <taxon>Clostridia</taxon>
        <taxon>Thermoanaerobacterales</taxon>
        <taxon>Thermoanaerobacteraceae</taxon>
        <taxon>Ammonifex</taxon>
    </lineage>
</organism>
<accession>A0A7C2E3S3</accession>
<reference evidence="2" key="1">
    <citation type="journal article" date="2020" name="mSystems">
        <title>Genome- and Community-Level Interaction Insights into Carbon Utilization and Element Cycling Functions of Hydrothermarchaeota in Hydrothermal Sediment.</title>
        <authorList>
            <person name="Zhou Z."/>
            <person name="Liu Y."/>
            <person name="Xu W."/>
            <person name="Pan J."/>
            <person name="Luo Z.H."/>
            <person name="Li M."/>
        </authorList>
    </citation>
    <scope>NUCLEOTIDE SEQUENCE [LARGE SCALE GENOMIC DNA]</scope>
    <source>
        <strain evidence="2">SpSt-300</strain>
    </source>
</reference>
<feature type="region of interest" description="Disordered" evidence="1">
    <location>
        <begin position="63"/>
        <end position="85"/>
    </location>
</feature>
<sequence length="85" mass="9877">MMYIHNAVEVMTMIRTQVLLTEDQYNFLTEEARSRGLSLSELIRRIVEERRFLLAEAQRRGAEEMADGAIEGPGDTPHHDEVLYR</sequence>
<evidence type="ECO:0000313" key="2">
    <source>
        <dbReference type="EMBL" id="HEL65845.1"/>
    </source>
</evidence>
<dbReference type="GO" id="GO:0006355">
    <property type="term" value="P:regulation of DNA-templated transcription"/>
    <property type="evidence" value="ECO:0007669"/>
    <property type="project" value="InterPro"/>
</dbReference>